<comment type="catalytic activity">
    <reaction evidence="5">
        <text>a 2'-deoxyadenosine in DNA + S-adenosyl-L-methionine = an N(6)-methyl-2'-deoxyadenosine in DNA + S-adenosyl-L-homocysteine + H(+)</text>
        <dbReference type="Rhea" id="RHEA:15197"/>
        <dbReference type="Rhea" id="RHEA-COMP:12418"/>
        <dbReference type="Rhea" id="RHEA-COMP:12419"/>
        <dbReference type="ChEBI" id="CHEBI:15378"/>
        <dbReference type="ChEBI" id="CHEBI:57856"/>
        <dbReference type="ChEBI" id="CHEBI:59789"/>
        <dbReference type="ChEBI" id="CHEBI:90615"/>
        <dbReference type="ChEBI" id="CHEBI:90616"/>
        <dbReference type="EC" id="2.1.1.72"/>
    </reaction>
</comment>
<dbReference type="InterPro" id="IPR029063">
    <property type="entry name" value="SAM-dependent_MTases_sf"/>
</dbReference>
<dbReference type="GO" id="GO:0009007">
    <property type="term" value="F:site-specific DNA-methyltransferase (adenine-specific) activity"/>
    <property type="evidence" value="ECO:0007669"/>
    <property type="project" value="UniProtKB-EC"/>
</dbReference>
<protein>
    <recommendedName>
        <fullName evidence="1">site-specific DNA-methyltransferase (adenine-specific)</fullName>
        <ecNumber evidence="1">2.1.1.72</ecNumber>
    </recommendedName>
</protein>
<evidence type="ECO:0000256" key="3">
    <source>
        <dbReference type="ARBA" id="ARBA00022679"/>
    </source>
</evidence>
<dbReference type="STRING" id="1499966.U14_03333"/>
<organism evidence="8 9">
    <name type="scientific">Candidatus Moduliflexus flocculans</name>
    <dbReference type="NCBI Taxonomy" id="1499966"/>
    <lineage>
        <taxon>Bacteria</taxon>
        <taxon>Candidatus Moduliflexota</taxon>
        <taxon>Candidatus Moduliflexia</taxon>
        <taxon>Candidatus Moduliflexales</taxon>
        <taxon>Candidatus Moduliflexaceae</taxon>
    </lineage>
</organism>
<dbReference type="PANTHER" id="PTHR33841">
    <property type="entry name" value="DNA METHYLTRANSFERASE YEEA-RELATED"/>
    <property type="match status" value="1"/>
</dbReference>
<dbReference type="InterPro" id="IPR011639">
    <property type="entry name" value="MethylTrfase_TaqI-like_dom"/>
</dbReference>
<dbReference type="GO" id="GO:0003676">
    <property type="term" value="F:nucleic acid binding"/>
    <property type="evidence" value="ECO:0007669"/>
    <property type="project" value="InterPro"/>
</dbReference>
<feature type="domain" description="Type II methyltransferase M.TaqI-like" evidence="7">
    <location>
        <begin position="80"/>
        <end position="143"/>
    </location>
</feature>
<name>A0A081BNX0_9BACT</name>
<evidence type="ECO:0000256" key="4">
    <source>
        <dbReference type="ARBA" id="ARBA00022691"/>
    </source>
</evidence>
<dbReference type="InterPro" id="IPR002052">
    <property type="entry name" value="DNA_methylase_N6_adenine_CS"/>
</dbReference>
<evidence type="ECO:0000313" key="9">
    <source>
        <dbReference type="Proteomes" id="UP000030700"/>
    </source>
</evidence>
<dbReference type="Pfam" id="PF07669">
    <property type="entry name" value="Eco57I"/>
    <property type="match status" value="1"/>
</dbReference>
<dbReference type="PANTHER" id="PTHR33841:SF1">
    <property type="entry name" value="DNA METHYLTRANSFERASE A"/>
    <property type="match status" value="1"/>
</dbReference>
<dbReference type="Gene3D" id="3.40.50.150">
    <property type="entry name" value="Vaccinia Virus protein VP39"/>
    <property type="match status" value="1"/>
</dbReference>
<dbReference type="HOGENOM" id="CLU_454037_0_0_0"/>
<keyword evidence="2" id="KW-0489">Methyltransferase</keyword>
<evidence type="ECO:0000256" key="6">
    <source>
        <dbReference type="SAM" id="MobiDB-lite"/>
    </source>
</evidence>
<keyword evidence="3" id="KW-0808">Transferase</keyword>
<proteinExistence type="predicted"/>
<keyword evidence="4" id="KW-0949">S-adenosyl-L-methionine</keyword>
<dbReference type="Proteomes" id="UP000030700">
    <property type="component" value="Unassembled WGS sequence"/>
</dbReference>
<dbReference type="SUPFAM" id="SSF53335">
    <property type="entry name" value="S-adenosyl-L-methionine-dependent methyltransferases"/>
    <property type="match status" value="1"/>
</dbReference>
<evidence type="ECO:0000256" key="2">
    <source>
        <dbReference type="ARBA" id="ARBA00022603"/>
    </source>
</evidence>
<reference evidence="8 9" key="1">
    <citation type="journal article" date="2015" name="PeerJ">
        <title>First genomic representation of candidate bacterial phylum KSB3 points to enhanced environmental sensing as a trigger of wastewater bulking.</title>
        <authorList>
            <person name="Sekiguchi Y."/>
            <person name="Ohashi A."/>
            <person name="Parks D.H."/>
            <person name="Yamauchi T."/>
            <person name="Tyson G.W."/>
            <person name="Hugenholtz P."/>
        </authorList>
    </citation>
    <scope>NUCLEOTIDE SEQUENCE [LARGE SCALE GENOMIC DNA]</scope>
</reference>
<accession>A0A081BNX0</accession>
<evidence type="ECO:0000256" key="5">
    <source>
        <dbReference type="ARBA" id="ARBA00047942"/>
    </source>
</evidence>
<gene>
    <name evidence="8" type="ORF">U14_03333</name>
</gene>
<keyword evidence="9" id="KW-1185">Reference proteome</keyword>
<dbReference type="InterPro" id="IPR050953">
    <property type="entry name" value="N4_N6_ade-DNA_methylase"/>
</dbReference>
<evidence type="ECO:0000313" key="8">
    <source>
        <dbReference type="EMBL" id="GAK52086.1"/>
    </source>
</evidence>
<dbReference type="EMBL" id="DF820458">
    <property type="protein sequence ID" value="GAK52086.1"/>
    <property type="molecule type" value="Genomic_DNA"/>
</dbReference>
<dbReference type="AlphaFoldDB" id="A0A081BNX0"/>
<evidence type="ECO:0000256" key="1">
    <source>
        <dbReference type="ARBA" id="ARBA00011900"/>
    </source>
</evidence>
<dbReference type="PROSITE" id="PS00092">
    <property type="entry name" value="N6_MTASE"/>
    <property type="match status" value="1"/>
</dbReference>
<dbReference type="GO" id="GO:0032259">
    <property type="term" value="P:methylation"/>
    <property type="evidence" value="ECO:0007669"/>
    <property type="project" value="UniProtKB-KW"/>
</dbReference>
<sequence>MLDVGCLADETIAEVREKEGRYAAFVRSTPYEFGRLWADAFCAAFVWRKQAGALPPITEIVFRNIERTPYSVSPPIKEEIRRLAAQYQFFHWHLAFPDVFRVPANGSDPEQEAMGWNGGFDVVLGNPPWERVKLQEKEWFAPRHAEIANAPNAAKRRSMIEALAHDDPALYQAFQDARRAAEGESHFIRSAGRYPLCGRGDVNTYTIFAELNRQIQHAAGRVGCIVPSGIATDDTTKFFFQDLMEAQALISLYDFENREGIFPAVHRSFKFCLLTLTGADRPARQGAEFVFFAQNTAELRNQERRFTLSAAEIALLNPNTRTCPIFRSKRDAELTKAIYQRVPILLKEGETEENPWRIRFLRMFDISNDSHLFQTCEQLETAGWNLKGNSFIRENESYFPLYEAKMVHQFNHRFASVEVDTSRQFRQGQPKESSLDNLKDPYFSAEPHYWVKEADVKGQLPEQFHTNWLIGFERITATTNERTFISCILPAAGHSDSIFLVLISKLIDNTPILVSNMNAFCFDYVTRQKLGGLNLNFFLVRQLPILEPSFYNQACNWYPCSKLQDWLIPRVLELTYTAWDLEAFAKDCGYDGPPFRWDEERRFLLRCELDAAYFHLYGIARDDAAYILDTFPIVKRKDEAKYGEYRTKREILDIYDAMRHAQHANIPYHTRLDPPPADPRVAHPAIPRP</sequence>
<dbReference type="GO" id="GO:0006304">
    <property type="term" value="P:DNA modification"/>
    <property type="evidence" value="ECO:0007669"/>
    <property type="project" value="InterPro"/>
</dbReference>
<evidence type="ECO:0000259" key="7">
    <source>
        <dbReference type="Pfam" id="PF07669"/>
    </source>
</evidence>
<feature type="region of interest" description="Disordered" evidence="6">
    <location>
        <begin position="667"/>
        <end position="689"/>
    </location>
</feature>
<dbReference type="EC" id="2.1.1.72" evidence="1"/>